<evidence type="ECO:0000313" key="4">
    <source>
        <dbReference type="EMBL" id="PNR37885.1"/>
    </source>
</evidence>
<dbReference type="EnsemblPlants" id="Pp3c16_15000V3.2">
    <property type="protein sequence ID" value="Pp3c16_15000V3.2"/>
    <property type="gene ID" value="Pp3c16_15000"/>
</dbReference>
<feature type="compositionally biased region" description="Pro residues" evidence="1">
    <location>
        <begin position="436"/>
        <end position="449"/>
    </location>
</feature>
<dbReference type="Pfam" id="PF04782">
    <property type="entry name" value="DUF632"/>
    <property type="match status" value="1"/>
</dbReference>
<accession>A0A2K1J8M7</accession>
<gene>
    <name evidence="5" type="primary">LOC112293315</name>
    <name evidence="4" type="ORF">PHYPA_020995</name>
</gene>
<dbReference type="InterPro" id="IPR006868">
    <property type="entry name" value="DUF630"/>
</dbReference>
<feature type="compositionally biased region" description="Pro residues" evidence="1">
    <location>
        <begin position="396"/>
        <end position="421"/>
    </location>
</feature>
<proteinExistence type="predicted"/>
<dbReference type="AlphaFoldDB" id="A0A2K1J8M7"/>
<feature type="compositionally biased region" description="Low complexity" evidence="1">
    <location>
        <begin position="203"/>
        <end position="214"/>
    </location>
</feature>
<dbReference type="Proteomes" id="UP000006727">
    <property type="component" value="Chromosome 16"/>
</dbReference>
<evidence type="ECO:0008006" key="7">
    <source>
        <dbReference type="Google" id="ProtNLM"/>
    </source>
</evidence>
<feature type="compositionally biased region" description="Low complexity" evidence="1">
    <location>
        <begin position="450"/>
        <end position="460"/>
    </location>
</feature>
<feature type="compositionally biased region" description="Polar residues" evidence="1">
    <location>
        <begin position="69"/>
        <end position="78"/>
    </location>
</feature>
<dbReference type="RefSeq" id="XP_024398353.1">
    <property type="nucleotide sequence ID" value="XM_024542585.2"/>
</dbReference>
<dbReference type="PANTHER" id="PTHR21450">
    <property type="entry name" value="PROTEIN ALTERED PHOSPHATE STARVATION RESPONSE 1"/>
    <property type="match status" value="1"/>
</dbReference>
<dbReference type="EnsemblPlants" id="Pp3c16_15000V3.5">
    <property type="protein sequence ID" value="Pp3c16_15000V3.5"/>
    <property type="gene ID" value="Pp3c16_15000"/>
</dbReference>
<feature type="compositionally biased region" description="Polar residues" evidence="1">
    <location>
        <begin position="919"/>
        <end position="934"/>
    </location>
</feature>
<dbReference type="GeneID" id="112293315"/>
<keyword evidence="6" id="KW-1185">Reference proteome</keyword>
<feature type="region of interest" description="Disordered" evidence="1">
    <location>
        <begin position="811"/>
        <end position="836"/>
    </location>
</feature>
<feature type="compositionally biased region" description="Polar residues" evidence="1">
    <location>
        <begin position="117"/>
        <end position="133"/>
    </location>
</feature>
<name>A0A2K1J8M7_PHYPA</name>
<dbReference type="EnsemblPlants" id="Pp3c16_15000V3.4">
    <property type="protein sequence ID" value="Pp3c16_15000V3.4"/>
    <property type="gene ID" value="Pp3c16_15000"/>
</dbReference>
<evidence type="ECO:0000259" key="2">
    <source>
        <dbReference type="Pfam" id="PF04782"/>
    </source>
</evidence>
<dbReference type="EnsemblPlants" id="Pp3c16_15000V3.3">
    <property type="protein sequence ID" value="Pp3c16_15000V3.3"/>
    <property type="gene ID" value="Pp3c16_15000"/>
</dbReference>
<feature type="compositionally biased region" description="Polar residues" evidence="1">
    <location>
        <begin position="157"/>
        <end position="176"/>
    </location>
</feature>
<evidence type="ECO:0000313" key="5">
    <source>
        <dbReference type="EnsemblPlants" id="Pp3c16_15000V3.1"/>
    </source>
</evidence>
<dbReference type="KEGG" id="ppp:112293315"/>
<dbReference type="EnsemblPlants" id="Pp3c16_15000V3.1">
    <property type="protein sequence ID" value="Pp3c16_15000V3.1"/>
    <property type="gene ID" value="Pp3c16_15000"/>
</dbReference>
<dbReference type="Gramene" id="Pp3c16_15000V3.1">
    <property type="protein sequence ID" value="Pp3c16_15000V3.1"/>
    <property type="gene ID" value="Pp3c16_15000"/>
</dbReference>
<feature type="compositionally biased region" description="Pro residues" evidence="1">
    <location>
        <begin position="81"/>
        <end position="109"/>
    </location>
</feature>
<dbReference type="OrthoDB" id="1919226at2759"/>
<feature type="compositionally biased region" description="Acidic residues" evidence="1">
    <location>
        <begin position="344"/>
        <end position="364"/>
    </location>
</feature>
<organism evidence="4">
    <name type="scientific">Physcomitrium patens</name>
    <name type="common">Spreading-leaved earth moss</name>
    <name type="synonym">Physcomitrella patens</name>
    <dbReference type="NCBI Taxonomy" id="3218"/>
    <lineage>
        <taxon>Eukaryota</taxon>
        <taxon>Viridiplantae</taxon>
        <taxon>Streptophyta</taxon>
        <taxon>Embryophyta</taxon>
        <taxon>Bryophyta</taxon>
        <taxon>Bryophytina</taxon>
        <taxon>Bryopsida</taxon>
        <taxon>Funariidae</taxon>
        <taxon>Funariales</taxon>
        <taxon>Funariaceae</taxon>
        <taxon>Physcomitrium</taxon>
    </lineage>
</organism>
<dbReference type="Gramene" id="Pp3c16_15000V3.5">
    <property type="protein sequence ID" value="Pp3c16_15000V3.5"/>
    <property type="gene ID" value="Pp3c16_15000"/>
</dbReference>
<protein>
    <recommendedName>
        <fullName evidence="7">DUF632 domain-containing protein</fullName>
    </recommendedName>
</protein>
<evidence type="ECO:0000313" key="6">
    <source>
        <dbReference type="Proteomes" id="UP000006727"/>
    </source>
</evidence>
<reference evidence="4 6" key="2">
    <citation type="journal article" date="2018" name="Plant J.">
        <title>The Physcomitrella patens chromosome-scale assembly reveals moss genome structure and evolution.</title>
        <authorList>
            <person name="Lang D."/>
            <person name="Ullrich K.K."/>
            <person name="Murat F."/>
            <person name="Fuchs J."/>
            <person name="Jenkins J."/>
            <person name="Haas F.B."/>
            <person name="Piednoel M."/>
            <person name="Gundlach H."/>
            <person name="Van Bel M."/>
            <person name="Meyberg R."/>
            <person name="Vives C."/>
            <person name="Morata J."/>
            <person name="Symeonidi A."/>
            <person name="Hiss M."/>
            <person name="Muchero W."/>
            <person name="Kamisugi Y."/>
            <person name="Saleh O."/>
            <person name="Blanc G."/>
            <person name="Decker E.L."/>
            <person name="van Gessel N."/>
            <person name="Grimwood J."/>
            <person name="Hayes R.D."/>
            <person name="Graham S.W."/>
            <person name="Gunter L.E."/>
            <person name="McDaniel S.F."/>
            <person name="Hoernstein S.N.W."/>
            <person name="Larsson A."/>
            <person name="Li F.W."/>
            <person name="Perroud P.F."/>
            <person name="Phillips J."/>
            <person name="Ranjan P."/>
            <person name="Rokshar D.S."/>
            <person name="Rothfels C.J."/>
            <person name="Schneider L."/>
            <person name="Shu S."/>
            <person name="Stevenson D.W."/>
            <person name="Thummler F."/>
            <person name="Tillich M."/>
            <person name="Villarreal Aguilar J.C."/>
            <person name="Widiez T."/>
            <person name="Wong G.K."/>
            <person name="Wymore A."/>
            <person name="Zhang Y."/>
            <person name="Zimmer A.D."/>
            <person name="Quatrano R.S."/>
            <person name="Mayer K.F.X."/>
            <person name="Goodstein D."/>
            <person name="Casacuberta J.M."/>
            <person name="Vandepoele K."/>
            <person name="Reski R."/>
            <person name="Cuming A.C."/>
            <person name="Tuskan G.A."/>
            <person name="Maumus F."/>
            <person name="Salse J."/>
            <person name="Schmutz J."/>
            <person name="Rensing S.A."/>
        </authorList>
    </citation>
    <scope>NUCLEOTIDE SEQUENCE [LARGE SCALE GENOMIC DNA]</scope>
    <source>
        <strain evidence="5 6">cv. Gransden 2004</strain>
    </source>
</reference>
<dbReference type="PANTHER" id="PTHR21450:SF23">
    <property type="entry name" value="PROTEIN ALTERED PHOSPHATE STARVATION RESPONSE 1"/>
    <property type="match status" value="1"/>
</dbReference>
<feature type="domain" description="DUF632" evidence="2">
    <location>
        <begin position="526"/>
        <end position="872"/>
    </location>
</feature>
<feature type="compositionally biased region" description="Basic and acidic residues" evidence="1">
    <location>
        <begin position="262"/>
        <end position="325"/>
    </location>
</feature>
<dbReference type="Gramene" id="Pp3c16_15000V3.2">
    <property type="protein sequence ID" value="Pp3c16_15000V3.2"/>
    <property type="gene ID" value="Pp3c16_15000"/>
</dbReference>
<dbReference type="PaxDb" id="3218-PP1S15_49V6.1"/>
<dbReference type="Pfam" id="PF04783">
    <property type="entry name" value="DUF630"/>
    <property type="match status" value="1"/>
</dbReference>
<reference evidence="4 6" key="1">
    <citation type="journal article" date="2008" name="Science">
        <title>The Physcomitrella genome reveals evolutionary insights into the conquest of land by plants.</title>
        <authorList>
            <person name="Rensing S."/>
            <person name="Lang D."/>
            <person name="Zimmer A."/>
            <person name="Terry A."/>
            <person name="Salamov A."/>
            <person name="Shapiro H."/>
            <person name="Nishiyama T."/>
            <person name="Perroud P.-F."/>
            <person name="Lindquist E."/>
            <person name="Kamisugi Y."/>
            <person name="Tanahashi T."/>
            <person name="Sakakibara K."/>
            <person name="Fujita T."/>
            <person name="Oishi K."/>
            <person name="Shin-I T."/>
            <person name="Kuroki Y."/>
            <person name="Toyoda A."/>
            <person name="Suzuki Y."/>
            <person name="Hashimoto A."/>
            <person name="Yamaguchi K."/>
            <person name="Sugano A."/>
            <person name="Kohara Y."/>
            <person name="Fujiyama A."/>
            <person name="Anterola A."/>
            <person name="Aoki S."/>
            <person name="Ashton N."/>
            <person name="Barbazuk W.B."/>
            <person name="Barker E."/>
            <person name="Bennetzen J."/>
            <person name="Bezanilla M."/>
            <person name="Blankenship R."/>
            <person name="Cho S.H."/>
            <person name="Dutcher S."/>
            <person name="Estelle M."/>
            <person name="Fawcett J.A."/>
            <person name="Gundlach H."/>
            <person name="Hanada K."/>
            <person name="Heyl A."/>
            <person name="Hicks K.A."/>
            <person name="Hugh J."/>
            <person name="Lohr M."/>
            <person name="Mayer K."/>
            <person name="Melkozernov A."/>
            <person name="Murata T."/>
            <person name="Nelson D."/>
            <person name="Pils B."/>
            <person name="Prigge M."/>
            <person name="Reiss B."/>
            <person name="Renner T."/>
            <person name="Rombauts S."/>
            <person name="Rushton P."/>
            <person name="Sanderfoot A."/>
            <person name="Schween G."/>
            <person name="Shiu S.-H."/>
            <person name="Stueber K."/>
            <person name="Theodoulou F.L."/>
            <person name="Tu H."/>
            <person name="Van de Peer Y."/>
            <person name="Verrier P.J."/>
            <person name="Waters E."/>
            <person name="Wood A."/>
            <person name="Yang L."/>
            <person name="Cove D."/>
            <person name="Cuming A."/>
            <person name="Hasebe M."/>
            <person name="Lucas S."/>
            <person name="Mishler D.B."/>
            <person name="Reski R."/>
            <person name="Grigoriev I."/>
            <person name="Quatrano R.S."/>
            <person name="Boore J.L."/>
        </authorList>
    </citation>
    <scope>NUCLEOTIDE SEQUENCE [LARGE SCALE GENOMIC DNA]</scope>
    <source>
        <strain evidence="5 6">cv. Gransden 2004</strain>
    </source>
</reference>
<feature type="compositionally biased region" description="Pro residues" evidence="1">
    <location>
        <begin position="462"/>
        <end position="489"/>
    </location>
</feature>
<feature type="region of interest" description="Disordered" evidence="1">
    <location>
        <begin position="904"/>
        <end position="939"/>
    </location>
</feature>
<reference evidence="5" key="3">
    <citation type="submission" date="2020-12" db="UniProtKB">
        <authorList>
            <consortium name="EnsemblPlants"/>
        </authorList>
    </citation>
    <scope>IDENTIFICATION</scope>
</reference>
<dbReference type="EMBL" id="ABEU02000016">
    <property type="protein sequence ID" value="PNR37885.1"/>
    <property type="molecule type" value="Genomic_DNA"/>
</dbReference>
<feature type="region of interest" description="Disordered" evidence="1">
    <location>
        <begin position="69"/>
        <end position="510"/>
    </location>
</feature>
<dbReference type="FunCoup" id="A0A2K1J8M7">
    <property type="interactions" value="1254"/>
</dbReference>
<dbReference type="Gramene" id="Pp3c16_15000V3.4">
    <property type="protein sequence ID" value="Pp3c16_15000V3.4"/>
    <property type="gene ID" value="Pp3c16_15000"/>
</dbReference>
<dbReference type="Gramene" id="Pp3c16_15000V3.3">
    <property type="protein sequence ID" value="Pp3c16_15000V3.3"/>
    <property type="gene ID" value="Pp3c16_15000"/>
</dbReference>
<feature type="domain" description="DUF630" evidence="3">
    <location>
        <begin position="1"/>
        <end position="59"/>
    </location>
</feature>
<evidence type="ECO:0000256" key="1">
    <source>
        <dbReference type="SAM" id="MobiDB-lite"/>
    </source>
</evidence>
<sequence length="1025" mass="114639">MGCNNSKIDNEEGVARCKQRKRVMRDVVASRHNFAASHVMFIKSLGDVGVAFRVFAEGETTKEHIMYSEVSTPRTPTLSLGPPPATLHPPPPFSPGFSPSPPPHSPPSPHVKLSALRFQNGSPITRAVSSPESFAQEFFPPPPPPVALKEHRMEHTPSASITNIYRFNEGSSNSYKSYRLEGSPPPPPFQPIQMDDDWKYSGRRAPPSNAARENNPPPPPPVTRSSWQDLFMDPFRPSPPVFNYMEERRNPDVGSKQSQEIEEQKRRQESERKRNHEAEHRRMKEEELGRKHDIEQRIHEERRKAHELEERRNRELEQRRREESSARPPPVRIVEVKPKNFVDDIPDLEEDDIPELEDVDEDIDWPPPEDLANGKNIHAVKKPQSAPEPSPKRAPEPSPKPAPEQSPKPSPKPIPEPPPKPAAELSPEPTPEKIPEPVPKPAAPKPAAPEPAASEPALPKSVPEPVPDPKTPPKTPSQTPPKFQEPPPKAGKAAKTPGKPPKPEFSIAKTNKDLAVSKAEKGGRDLLEVLKEVDECFVKAAESGEIVSTLLDTKKAHYHSNFSDSLRGVGESARMNLLRLSGKSGSSSFRTTSNLSSLSNTSVLNDESPSIMSIRRSISNLSSARFAEECGPPTHASTLDKLFAWEKKLYLEVKEAEALRVELERKFYLYRSQDAKNEDPAIIDKTRSSIKTLQTRMAVAVHAVESAAQQVQRLRDVELYPQLVDLLDGLGTMWKNMSQAHQAQLRAVETMRRLDNSAACEPTTSFHRQATLNLEQALNKWSEGVSRFVNSHKEYLKNLTLWLKLTLQQSSNDEGDSRSGSRSPSRSPRSSSSEGMIGSSIYDLCQRWEEALALLPHQVVLEGIGSFSSVVREMLRLQWEELRIKKRVENYQKDLERRELALHTVASKDPGPGFHDGSRSQTLTLRSPTTTSGSDADDGRFDMVVSSGFSERSEVAEKRLKFEAARRKYEAELEAERKAYTDTRAFTLSSLQSGLPQLFQAVTTFANSEADIYDQLSTAHSLLNK</sequence>
<evidence type="ECO:0000259" key="3">
    <source>
        <dbReference type="Pfam" id="PF04783"/>
    </source>
</evidence>
<dbReference type="InterPro" id="IPR006867">
    <property type="entry name" value="DUF632"/>
</dbReference>